<reference evidence="2" key="1">
    <citation type="journal article" date="2014" name="Proc. Natl. Acad. Sci. U.S.A.">
        <title>Extensive sampling of basidiomycete genomes demonstrates inadequacy of the white-rot/brown-rot paradigm for wood decay fungi.</title>
        <authorList>
            <person name="Riley R."/>
            <person name="Salamov A.A."/>
            <person name="Brown D.W."/>
            <person name="Nagy L.G."/>
            <person name="Floudas D."/>
            <person name="Held B.W."/>
            <person name="Levasseur A."/>
            <person name="Lombard V."/>
            <person name="Morin E."/>
            <person name="Otillar R."/>
            <person name="Lindquist E.A."/>
            <person name="Sun H."/>
            <person name="LaButti K.M."/>
            <person name="Schmutz J."/>
            <person name="Jabbour D."/>
            <person name="Luo H."/>
            <person name="Baker S.E."/>
            <person name="Pisabarro A.G."/>
            <person name="Walton J.D."/>
            <person name="Blanchette R.A."/>
            <person name="Henrissat B."/>
            <person name="Martin F."/>
            <person name="Cullen D."/>
            <person name="Hibbett D.S."/>
            <person name="Grigoriev I.V."/>
        </authorList>
    </citation>
    <scope>NUCLEOTIDE SEQUENCE [LARGE SCALE GENOMIC DNA]</scope>
    <source>
        <strain evidence="2">MUCL 33604</strain>
    </source>
</reference>
<dbReference type="Proteomes" id="UP000027265">
    <property type="component" value="Unassembled WGS sequence"/>
</dbReference>
<evidence type="ECO:0000313" key="1">
    <source>
        <dbReference type="EMBL" id="KDQ63907.1"/>
    </source>
</evidence>
<name>A0A067QK67_9AGAM</name>
<dbReference type="EMBL" id="KL197709">
    <property type="protein sequence ID" value="KDQ63907.1"/>
    <property type="molecule type" value="Genomic_DNA"/>
</dbReference>
<dbReference type="InterPro" id="IPR011009">
    <property type="entry name" value="Kinase-like_dom_sf"/>
</dbReference>
<dbReference type="AlphaFoldDB" id="A0A067QK67"/>
<dbReference type="SUPFAM" id="SSF56112">
    <property type="entry name" value="Protein kinase-like (PK-like)"/>
    <property type="match status" value="1"/>
</dbReference>
<keyword evidence="2" id="KW-1185">Reference proteome</keyword>
<dbReference type="OrthoDB" id="3250441at2759"/>
<dbReference type="InParanoid" id="A0A067QK67"/>
<proteinExistence type="predicted"/>
<dbReference type="HOGENOM" id="CLU_013871_0_2_1"/>
<gene>
    <name evidence="1" type="ORF">JAAARDRAFT_187307</name>
</gene>
<organism evidence="1 2">
    <name type="scientific">Jaapia argillacea MUCL 33604</name>
    <dbReference type="NCBI Taxonomy" id="933084"/>
    <lineage>
        <taxon>Eukaryota</taxon>
        <taxon>Fungi</taxon>
        <taxon>Dikarya</taxon>
        <taxon>Basidiomycota</taxon>
        <taxon>Agaricomycotina</taxon>
        <taxon>Agaricomycetes</taxon>
        <taxon>Agaricomycetidae</taxon>
        <taxon>Jaapiales</taxon>
        <taxon>Jaapiaceae</taxon>
        <taxon>Jaapia</taxon>
    </lineage>
</organism>
<evidence type="ECO:0008006" key="3">
    <source>
        <dbReference type="Google" id="ProtNLM"/>
    </source>
</evidence>
<protein>
    <recommendedName>
        <fullName evidence="3">Protein kinase domain-containing protein</fullName>
    </recommendedName>
</protein>
<sequence length="139" mass="15369">MVIMEFMEGHDAHHQFKDEPLPSDVMDDVKHAIHRLHNISLVFGDLRRSNLMEGASIDGKGKVADPGGEGKVTGSAYRAMLVNFDWAGDHDRAKYPALLYDSGDIDWADGVKPSATTMKKHDLDMIEKLNPGSLQLTPL</sequence>
<evidence type="ECO:0000313" key="2">
    <source>
        <dbReference type="Proteomes" id="UP000027265"/>
    </source>
</evidence>
<accession>A0A067QK67</accession>